<feature type="transmembrane region" description="Helical" evidence="6">
    <location>
        <begin position="159"/>
        <end position="177"/>
    </location>
</feature>
<evidence type="ECO:0000259" key="7">
    <source>
        <dbReference type="SMART" id="SM00014"/>
    </source>
</evidence>
<keyword evidence="5 6" id="KW-0472">Membrane</keyword>
<dbReference type="SUPFAM" id="SSF48317">
    <property type="entry name" value="Acid phosphatase/Vanadium-dependent haloperoxidase"/>
    <property type="match status" value="1"/>
</dbReference>
<dbReference type="Pfam" id="PF01569">
    <property type="entry name" value="PAP2"/>
    <property type="match status" value="1"/>
</dbReference>
<evidence type="ECO:0000313" key="8">
    <source>
        <dbReference type="Proteomes" id="UP000694941"/>
    </source>
</evidence>
<evidence type="ECO:0000313" key="9">
    <source>
        <dbReference type="RefSeq" id="XP_013776863.1"/>
    </source>
</evidence>
<comment type="subcellular location">
    <subcellularLocation>
        <location evidence="1">Membrane</location>
        <topology evidence="1">Multi-pass membrane protein</topology>
    </subcellularLocation>
</comment>
<feature type="transmembrane region" description="Helical" evidence="6">
    <location>
        <begin position="50"/>
        <end position="71"/>
    </location>
</feature>
<dbReference type="PANTHER" id="PTHR10165:SF102">
    <property type="entry name" value="PHOSPHATIDIC ACID PHOSPHATASE TYPE 2_HALOPEROXIDASE DOMAIN-CONTAINING PROTEIN"/>
    <property type="match status" value="1"/>
</dbReference>
<evidence type="ECO:0000256" key="2">
    <source>
        <dbReference type="ARBA" id="ARBA00008816"/>
    </source>
</evidence>
<reference evidence="9" key="1">
    <citation type="submission" date="2025-08" db="UniProtKB">
        <authorList>
            <consortium name="RefSeq"/>
        </authorList>
    </citation>
    <scope>IDENTIFICATION</scope>
    <source>
        <tissue evidence="9">Muscle</tissue>
    </source>
</reference>
<feature type="transmembrane region" description="Helical" evidence="6">
    <location>
        <begin position="290"/>
        <end position="308"/>
    </location>
</feature>
<dbReference type="Proteomes" id="UP000694941">
    <property type="component" value="Unplaced"/>
</dbReference>
<evidence type="ECO:0000256" key="4">
    <source>
        <dbReference type="ARBA" id="ARBA00022989"/>
    </source>
</evidence>
<protein>
    <submittedName>
        <fullName evidence="9">Phospholipid phosphatase-related protein type 1-like</fullName>
    </submittedName>
</protein>
<evidence type="ECO:0000256" key="6">
    <source>
        <dbReference type="SAM" id="Phobius"/>
    </source>
</evidence>
<evidence type="ECO:0000256" key="1">
    <source>
        <dbReference type="ARBA" id="ARBA00004141"/>
    </source>
</evidence>
<dbReference type="InterPro" id="IPR043216">
    <property type="entry name" value="PAP-like"/>
</dbReference>
<keyword evidence="8" id="KW-1185">Reference proteome</keyword>
<accession>A0ABM1B8B9</accession>
<proteinExistence type="inferred from homology"/>
<keyword evidence="4 6" id="KW-1133">Transmembrane helix</keyword>
<sequence>MYSGSPSPRGQTANYEEIHKPGENILEPIQADDESESTDDDKVYEINLNIIPVFILEVLVLGGITALAYFLRFESSFPVLLRGFVCNDEAIVYPKSVLSQNSTVTLEISPTFLYAVSLALPVTLLLLGELGYFIFSSKARKVIRPGCVGCKMHMVFRRLIRFTGTFFFGYLCTSILTDALKLTTGQLRPHFLEVCNPSSCPPGQFISVDICRAPQQELRLARMSFPSFYASISSYSAVFIMVYLHTIVALRTSRLLRPTLVLSIAGLSLLCGVSRVSLHENHWGDVTAGFLLGGAVGGYISVISLECFREHHQVKQRKCCNYKGRFAFQPGPTQRPLFYRYFRIPHVTYKNKQGKYFPASERESLDYSPGGALRNEAFQKDLHQRVENYGKRHKEKTES</sequence>
<gene>
    <name evidence="9" type="primary">LOC106461572</name>
</gene>
<dbReference type="SMART" id="SM00014">
    <property type="entry name" value="acidPPc"/>
    <property type="match status" value="1"/>
</dbReference>
<feature type="transmembrane region" description="Helical" evidence="6">
    <location>
        <begin position="260"/>
        <end position="278"/>
    </location>
</feature>
<evidence type="ECO:0000256" key="3">
    <source>
        <dbReference type="ARBA" id="ARBA00022692"/>
    </source>
</evidence>
<dbReference type="PANTHER" id="PTHR10165">
    <property type="entry name" value="LIPID PHOSPHATE PHOSPHATASE"/>
    <property type="match status" value="1"/>
</dbReference>
<comment type="similarity">
    <text evidence="2">Belongs to the PA-phosphatase related phosphoesterase family.</text>
</comment>
<feature type="transmembrane region" description="Helical" evidence="6">
    <location>
        <begin position="228"/>
        <end position="248"/>
    </location>
</feature>
<evidence type="ECO:0000256" key="5">
    <source>
        <dbReference type="ARBA" id="ARBA00023136"/>
    </source>
</evidence>
<dbReference type="CDD" id="cd03384">
    <property type="entry name" value="PAP2_wunen"/>
    <property type="match status" value="1"/>
</dbReference>
<dbReference type="InterPro" id="IPR000326">
    <property type="entry name" value="PAP2/HPO"/>
</dbReference>
<dbReference type="GeneID" id="106461572"/>
<keyword evidence="3 6" id="KW-0812">Transmembrane</keyword>
<feature type="domain" description="Phosphatidic acid phosphatase type 2/haloperoxidase" evidence="7">
    <location>
        <begin position="162"/>
        <end position="301"/>
    </location>
</feature>
<name>A0ABM1B8B9_LIMPO</name>
<dbReference type="InterPro" id="IPR036938">
    <property type="entry name" value="PAP2/HPO_sf"/>
</dbReference>
<organism evidence="8 9">
    <name type="scientific">Limulus polyphemus</name>
    <name type="common">Atlantic horseshoe crab</name>
    <dbReference type="NCBI Taxonomy" id="6850"/>
    <lineage>
        <taxon>Eukaryota</taxon>
        <taxon>Metazoa</taxon>
        <taxon>Ecdysozoa</taxon>
        <taxon>Arthropoda</taxon>
        <taxon>Chelicerata</taxon>
        <taxon>Merostomata</taxon>
        <taxon>Xiphosura</taxon>
        <taxon>Limulidae</taxon>
        <taxon>Limulus</taxon>
    </lineage>
</organism>
<feature type="transmembrane region" description="Helical" evidence="6">
    <location>
        <begin position="112"/>
        <end position="135"/>
    </location>
</feature>
<dbReference type="RefSeq" id="XP_013776863.1">
    <property type="nucleotide sequence ID" value="XM_013921409.2"/>
</dbReference>
<dbReference type="Gene3D" id="1.20.144.10">
    <property type="entry name" value="Phosphatidic acid phosphatase type 2/haloperoxidase"/>
    <property type="match status" value="1"/>
</dbReference>